<dbReference type="STRING" id="1379270.GEMMAAP_14460"/>
<dbReference type="PANTHER" id="PTHR46623">
    <property type="entry name" value="CARBOXYMETHYLENEBUTENOLIDASE-RELATED"/>
    <property type="match status" value="1"/>
</dbReference>
<dbReference type="Pfam" id="PF01738">
    <property type="entry name" value="DLH"/>
    <property type="match status" value="1"/>
</dbReference>
<sequence>MSELRGSMMDFRAPGQETAGGQAHGYLSLPPAGTGPGLIVLQEWWGLVDHIKSVADRFAEAGYVVLAPDLYKGKSATSPDDAQRLMMALDLPFAAQALGGAAEYLLAHDAVHPKRVGVLGFCMGGQLALYAATIHPEMFDAVVDFYGVFNPNVPVNLKALRAPVLAHFGVHDASIPRDKADRLLRDMAHAGAECDGYFYEAGHAFFNDSRDVVYNAQAAQLAWTRTLEFLHINLEAH</sequence>
<dbReference type="RefSeq" id="WP_026848606.1">
    <property type="nucleotide sequence ID" value="NZ_CP011454.1"/>
</dbReference>
<dbReference type="EMBL" id="CP011454">
    <property type="protein sequence ID" value="AMW05680.1"/>
    <property type="molecule type" value="Genomic_DNA"/>
</dbReference>
<protein>
    <recommendedName>
        <fullName evidence="1">Dienelactone hydrolase domain-containing protein</fullName>
    </recommendedName>
</protein>
<accession>A0A143BMG1</accession>
<dbReference type="PANTHER" id="PTHR46623:SF6">
    <property type="entry name" value="ALPHA_BETA-HYDROLASES SUPERFAMILY PROTEIN"/>
    <property type="match status" value="1"/>
</dbReference>
<dbReference type="KEGG" id="gph:GEMMAAP_14460"/>
<feature type="domain" description="Dienelactone hydrolase" evidence="1">
    <location>
        <begin position="25"/>
        <end position="231"/>
    </location>
</feature>
<reference evidence="2 3" key="2">
    <citation type="journal article" date="2016" name="Environ. Microbiol. Rep.">
        <title>Metagenomic evidence for the presence of phototrophic Gemmatimonadetes bacteria in diverse environments.</title>
        <authorList>
            <person name="Zeng Y."/>
            <person name="Baumbach J."/>
            <person name="Barbosa E.G."/>
            <person name="Azevedo V."/>
            <person name="Zhang C."/>
            <person name="Koblizek M."/>
        </authorList>
    </citation>
    <scope>NUCLEOTIDE SEQUENCE [LARGE SCALE GENOMIC DNA]</scope>
    <source>
        <strain evidence="2 3">AP64</strain>
    </source>
</reference>
<organism evidence="2 3">
    <name type="scientific">Gemmatimonas phototrophica</name>
    <dbReference type="NCBI Taxonomy" id="1379270"/>
    <lineage>
        <taxon>Bacteria</taxon>
        <taxon>Pseudomonadati</taxon>
        <taxon>Gemmatimonadota</taxon>
        <taxon>Gemmatimonadia</taxon>
        <taxon>Gemmatimonadales</taxon>
        <taxon>Gemmatimonadaceae</taxon>
        <taxon>Gemmatimonas</taxon>
    </lineage>
</organism>
<dbReference type="InterPro" id="IPR029058">
    <property type="entry name" value="AB_hydrolase_fold"/>
</dbReference>
<dbReference type="SUPFAM" id="SSF53474">
    <property type="entry name" value="alpha/beta-Hydrolases"/>
    <property type="match status" value="1"/>
</dbReference>
<keyword evidence="3" id="KW-1185">Reference proteome</keyword>
<reference evidence="2 3" key="1">
    <citation type="journal article" date="2014" name="Proc. Natl. Acad. Sci. U.S.A.">
        <title>Functional type 2 photosynthetic reaction centers found in the rare bacterial phylum Gemmatimonadetes.</title>
        <authorList>
            <person name="Zeng Y."/>
            <person name="Feng F."/>
            <person name="Medova H."/>
            <person name="Dean J."/>
            <person name="Koblizek M."/>
        </authorList>
    </citation>
    <scope>NUCLEOTIDE SEQUENCE [LARGE SCALE GENOMIC DNA]</scope>
    <source>
        <strain evidence="2 3">AP64</strain>
    </source>
</reference>
<name>A0A143BMG1_9BACT</name>
<evidence type="ECO:0000313" key="3">
    <source>
        <dbReference type="Proteomes" id="UP000076404"/>
    </source>
</evidence>
<dbReference type="eggNOG" id="COG0412">
    <property type="taxonomic scope" value="Bacteria"/>
</dbReference>
<dbReference type="InterPro" id="IPR051049">
    <property type="entry name" value="Dienelactone_hydrolase-like"/>
</dbReference>
<dbReference type="OrthoDB" id="3208682at2"/>
<dbReference type="AlphaFoldDB" id="A0A143BMG1"/>
<dbReference type="CDD" id="cd01653">
    <property type="entry name" value="GATase1"/>
    <property type="match status" value="1"/>
</dbReference>
<dbReference type="Proteomes" id="UP000076404">
    <property type="component" value="Chromosome"/>
</dbReference>
<dbReference type="InterPro" id="IPR002925">
    <property type="entry name" value="Dienelactn_hydro"/>
</dbReference>
<evidence type="ECO:0000313" key="2">
    <source>
        <dbReference type="EMBL" id="AMW05680.1"/>
    </source>
</evidence>
<gene>
    <name evidence="2" type="ORF">GEMMAAP_14460</name>
</gene>
<dbReference type="Gene3D" id="3.40.50.1820">
    <property type="entry name" value="alpha/beta hydrolase"/>
    <property type="match status" value="1"/>
</dbReference>
<proteinExistence type="predicted"/>
<evidence type="ECO:0000259" key="1">
    <source>
        <dbReference type="Pfam" id="PF01738"/>
    </source>
</evidence>
<dbReference type="GO" id="GO:0016787">
    <property type="term" value="F:hydrolase activity"/>
    <property type="evidence" value="ECO:0007669"/>
    <property type="project" value="InterPro"/>
</dbReference>